<dbReference type="GO" id="GO:0034417">
    <property type="term" value="F:bisphosphoglycerate 3-phosphatase activity"/>
    <property type="evidence" value="ECO:0007669"/>
    <property type="project" value="UniProtKB-EC"/>
</dbReference>
<dbReference type="PIRSF" id="PIRSF000894">
    <property type="entry name" value="Acid_phosphatase"/>
    <property type="match status" value="1"/>
</dbReference>
<comment type="similarity">
    <text evidence="2">Belongs to the histidine acid phosphatase family. MINPP1 subfamily.</text>
</comment>
<dbReference type="VEuPathDB" id="VectorBase:AALF006955"/>
<evidence type="ECO:0000256" key="14">
    <source>
        <dbReference type="ARBA" id="ARBA00043691"/>
    </source>
</evidence>
<evidence type="ECO:0000256" key="9">
    <source>
        <dbReference type="ARBA" id="ARBA00023136"/>
    </source>
</evidence>
<comment type="catalytic activity">
    <reaction evidence="13">
        <text>1D-myo-inositol 1,2,4,5,6-pentakisphosphate + H2O = 1D-myo-inositol 1,2,5,6-tetrakisphosphate + phosphate</text>
        <dbReference type="Rhea" id="RHEA:77115"/>
        <dbReference type="ChEBI" id="CHEBI:15377"/>
        <dbReference type="ChEBI" id="CHEBI:43474"/>
        <dbReference type="ChEBI" id="CHEBI:57798"/>
        <dbReference type="ChEBI" id="CHEBI:195535"/>
        <dbReference type="EC" id="3.1.3.62"/>
    </reaction>
    <physiologicalReaction direction="left-to-right" evidence="13">
        <dbReference type="Rhea" id="RHEA:77116"/>
    </physiologicalReaction>
</comment>
<evidence type="ECO:0000256" key="6">
    <source>
        <dbReference type="ARBA" id="ARBA00022475"/>
    </source>
</evidence>
<protein>
    <recommendedName>
        <fullName evidence="5">Multiple inositol polyphosphate phosphatase 1</fullName>
        <ecNumber evidence="4">3.1.3.62</ecNumber>
        <ecNumber evidence="3">3.1.3.80</ecNumber>
    </recommendedName>
    <alternativeName>
        <fullName evidence="11">2,3-bisphosphoglycerate 3-phosphatase</fullName>
    </alternativeName>
</protein>
<proteinExistence type="inferred from homology"/>
<evidence type="ECO:0000256" key="4">
    <source>
        <dbReference type="ARBA" id="ARBA00013040"/>
    </source>
</evidence>
<dbReference type="InterPro" id="IPR029033">
    <property type="entry name" value="His_PPase_superfam"/>
</dbReference>
<dbReference type="InterPro" id="IPR000560">
    <property type="entry name" value="His_Pase_clade-2"/>
</dbReference>
<dbReference type="Pfam" id="PF00328">
    <property type="entry name" value="His_Phos_2"/>
    <property type="match status" value="1"/>
</dbReference>
<dbReference type="EC" id="3.1.3.62" evidence="4"/>
<accession>A0A1W7R792</accession>
<evidence type="ECO:0000313" key="18">
    <source>
        <dbReference type="EMBL" id="JAV47013.1"/>
    </source>
</evidence>
<dbReference type="CDD" id="cd07061">
    <property type="entry name" value="HP_HAP_like"/>
    <property type="match status" value="1"/>
</dbReference>
<evidence type="ECO:0000256" key="10">
    <source>
        <dbReference type="ARBA" id="ARBA00023180"/>
    </source>
</evidence>
<dbReference type="Gene3D" id="3.40.50.1240">
    <property type="entry name" value="Phosphoglycerate mutase-like"/>
    <property type="match status" value="1"/>
</dbReference>
<keyword evidence="8" id="KW-0378">Hydrolase</keyword>
<evidence type="ECO:0000256" key="15">
    <source>
        <dbReference type="ARBA" id="ARBA00043832"/>
    </source>
</evidence>
<dbReference type="AlphaFoldDB" id="A0A1W7R792"/>
<dbReference type="VEuPathDB" id="VectorBase:AALC636_030270"/>
<comment type="subcellular location">
    <subcellularLocation>
        <location evidence="1">Cell membrane</location>
    </subcellularLocation>
</comment>
<keyword evidence="6" id="KW-1003">Cell membrane</keyword>
<feature type="disulfide bond" evidence="16">
    <location>
        <begin position="69"/>
        <end position="405"/>
    </location>
</feature>
<keyword evidence="9" id="KW-0472">Membrane</keyword>
<feature type="signal peptide" evidence="17">
    <location>
        <begin position="1"/>
        <end position="23"/>
    </location>
</feature>
<evidence type="ECO:0000256" key="1">
    <source>
        <dbReference type="ARBA" id="ARBA00004236"/>
    </source>
</evidence>
<dbReference type="PANTHER" id="PTHR20963">
    <property type="entry name" value="MULTIPLE INOSITOL POLYPHOSPHATE PHOSPHATASE-RELATED"/>
    <property type="match status" value="1"/>
</dbReference>
<dbReference type="FunFam" id="3.40.50.1240:FF:000014">
    <property type="entry name" value="Multiple inositol polyphosphate phosphatase 1"/>
    <property type="match status" value="1"/>
</dbReference>
<evidence type="ECO:0000256" key="17">
    <source>
        <dbReference type="SAM" id="SignalP"/>
    </source>
</evidence>
<evidence type="ECO:0000256" key="13">
    <source>
        <dbReference type="ARBA" id="ARBA00043671"/>
    </source>
</evidence>
<dbReference type="PANTHER" id="PTHR20963:SF8">
    <property type="entry name" value="MULTIPLE INOSITOL POLYPHOSPHATE PHOSPHATASE 1"/>
    <property type="match status" value="1"/>
</dbReference>
<comment type="catalytic activity">
    <reaction evidence="12">
        <text>1D-myo-inositol 1,2,5,6-tetrakisphosphate + H2O = 1D-myo-inositol 1,2,6-trisphosphate + phosphate</text>
        <dbReference type="Rhea" id="RHEA:77119"/>
        <dbReference type="ChEBI" id="CHEBI:15377"/>
        <dbReference type="ChEBI" id="CHEBI:43474"/>
        <dbReference type="ChEBI" id="CHEBI:195535"/>
        <dbReference type="ChEBI" id="CHEBI:195537"/>
        <dbReference type="EC" id="3.1.3.62"/>
    </reaction>
    <physiologicalReaction direction="left-to-right" evidence="12">
        <dbReference type="Rhea" id="RHEA:77120"/>
    </physiologicalReaction>
</comment>
<dbReference type="InterPro" id="IPR016274">
    <property type="entry name" value="Histidine_acid_Pase_euk"/>
</dbReference>
<evidence type="ECO:0000256" key="8">
    <source>
        <dbReference type="ARBA" id="ARBA00022801"/>
    </source>
</evidence>
<dbReference type="SUPFAM" id="SSF53254">
    <property type="entry name" value="Phosphoglycerate mutase-like"/>
    <property type="match status" value="1"/>
</dbReference>
<dbReference type="GO" id="GO:0003993">
    <property type="term" value="F:acid phosphatase activity"/>
    <property type="evidence" value="ECO:0007669"/>
    <property type="project" value="TreeGrafter"/>
</dbReference>
<evidence type="ECO:0000256" key="7">
    <source>
        <dbReference type="ARBA" id="ARBA00022729"/>
    </source>
</evidence>
<keyword evidence="10" id="KW-0325">Glycoprotein</keyword>
<keyword evidence="16" id="KW-1015">Disulfide bond</keyword>
<comment type="catalytic activity">
    <reaction evidence="15">
        <text>(2R)-2,3-bisphosphoglycerate + H2O = (2R)-2-phosphoglycerate + phosphate</text>
        <dbReference type="Rhea" id="RHEA:27381"/>
        <dbReference type="ChEBI" id="CHEBI:15377"/>
        <dbReference type="ChEBI" id="CHEBI:43474"/>
        <dbReference type="ChEBI" id="CHEBI:58248"/>
        <dbReference type="ChEBI" id="CHEBI:58289"/>
        <dbReference type="EC" id="3.1.3.80"/>
    </reaction>
    <physiologicalReaction direction="left-to-right" evidence="15">
        <dbReference type="Rhea" id="RHEA:27382"/>
    </physiologicalReaction>
</comment>
<evidence type="ECO:0000256" key="16">
    <source>
        <dbReference type="PIRSR" id="PIRSR000894-2"/>
    </source>
</evidence>
<sequence>MTHCFLRFSVIILIITTVQLSQARSSTCCDDYCYSLDPDRTQSKHFATKTAYEVIRGSSTSQEHVVRHCRPSKFWMLVRHGTRLPGKSDIESMPPILNDLRDTILENYAHQKSPKRGRMCPQDLDLLKQWQWDKNITVQYESFLTDQGWDDLKSLAMREKDRFSEIFDGHYDEQRYLFRHTKTQRTEASFKAFAEGLFGEESLDSISTEPGPNDDVLLKPYDFCPAYTANKEKIKDPDSELSKFVRSPLYTQTLADISTRLGFQHVLTTDQIDAMWNACRFEQAWNLRQPSPWCSVFTKTHVNVIEYKEDLNYYYQNSYGYAMGSNLSCHAMADMMKHMGRKEGEQVVGYFTHESAIQIFLVALEARKDTEDLRADNYHNMRQRQFVSSDLAPFAANVAVVRYECDDPVEPVKLKFFLNEKTLKFDWCNRGLCNWSEVAYQYGRFLDGNCDEMYCR</sequence>
<evidence type="ECO:0000256" key="3">
    <source>
        <dbReference type="ARBA" id="ARBA00012976"/>
    </source>
</evidence>
<feature type="disulfide bond" evidence="16">
    <location>
        <begin position="279"/>
        <end position="294"/>
    </location>
</feature>
<dbReference type="EMBL" id="GEHC01000632">
    <property type="protein sequence ID" value="JAV47013.1"/>
    <property type="molecule type" value="Transcribed_RNA"/>
</dbReference>
<comment type="catalytic activity">
    <reaction evidence="14">
        <text>1D-myo-inositol hexakisphosphate + H2O = 1D-myo-inositol 1,2,4,5,6-pentakisphosphate + phosphate</text>
        <dbReference type="Rhea" id="RHEA:16989"/>
        <dbReference type="ChEBI" id="CHEBI:15377"/>
        <dbReference type="ChEBI" id="CHEBI:43474"/>
        <dbReference type="ChEBI" id="CHEBI:57798"/>
        <dbReference type="ChEBI" id="CHEBI:58130"/>
        <dbReference type="EC" id="3.1.3.62"/>
    </reaction>
    <physiologicalReaction direction="left-to-right" evidence="14">
        <dbReference type="Rhea" id="RHEA:16990"/>
    </physiologicalReaction>
</comment>
<evidence type="ECO:0000256" key="11">
    <source>
        <dbReference type="ARBA" id="ARBA00031642"/>
    </source>
</evidence>
<evidence type="ECO:0000256" key="12">
    <source>
        <dbReference type="ARBA" id="ARBA00043668"/>
    </source>
</evidence>
<evidence type="ECO:0000256" key="2">
    <source>
        <dbReference type="ARBA" id="ARBA00008422"/>
    </source>
</evidence>
<feature type="chain" id="PRO_5012077350" description="Multiple inositol polyphosphate phosphatase 1" evidence="17">
    <location>
        <begin position="24"/>
        <end position="456"/>
    </location>
</feature>
<dbReference type="VEuPathDB" id="VectorBase:AALFPA_056021"/>
<reference evidence="18" key="1">
    <citation type="submission" date="2016-03" db="EMBL/GenBank/DDBJ databases">
        <title>RNAseq analyses of the sensorial organs of adult female Aedes albopictus.</title>
        <authorList>
            <person name="Fabrizio L."/>
            <person name="Ribeiro J.M."/>
            <person name="Arca B."/>
        </authorList>
    </citation>
    <scope>NUCLEOTIDE SEQUENCE</scope>
</reference>
<dbReference type="GO" id="GO:0052745">
    <property type="term" value="F:inositol phosphate phosphatase activity"/>
    <property type="evidence" value="ECO:0007669"/>
    <property type="project" value="TreeGrafter"/>
</dbReference>
<keyword evidence="7 17" id="KW-0732">Signal</keyword>
<organism evidence="18">
    <name type="scientific">Aedes albopictus</name>
    <name type="common">Asian tiger mosquito</name>
    <name type="synonym">Stegomyia albopicta</name>
    <dbReference type="NCBI Taxonomy" id="7160"/>
    <lineage>
        <taxon>Eukaryota</taxon>
        <taxon>Metazoa</taxon>
        <taxon>Ecdysozoa</taxon>
        <taxon>Arthropoda</taxon>
        <taxon>Hexapoda</taxon>
        <taxon>Insecta</taxon>
        <taxon>Pterygota</taxon>
        <taxon>Neoptera</taxon>
        <taxon>Endopterygota</taxon>
        <taxon>Diptera</taxon>
        <taxon>Nematocera</taxon>
        <taxon>Culicoidea</taxon>
        <taxon>Culicidae</taxon>
        <taxon>Culicinae</taxon>
        <taxon>Aedini</taxon>
        <taxon>Aedes</taxon>
        <taxon>Stegomyia</taxon>
    </lineage>
</organism>
<dbReference type="EC" id="3.1.3.80" evidence="3"/>
<name>A0A1W7R792_AEDAL</name>
<dbReference type="GO" id="GO:0005886">
    <property type="term" value="C:plasma membrane"/>
    <property type="evidence" value="ECO:0007669"/>
    <property type="project" value="UniProtKB-SubCell"/>
</dbReference>
<evidence type="ECO:0000256" key="5">
    <source>
        <dbReference type="ARBA" id="ARBA00018097"/>
    </source>
</evidence>